<gene>
    <name evidence="2" type="ORF">GLOIN_2v1540649</name>
</gene>
<proteinExistence type="predicted"/>
<evidence type="ECO:0000313" key="3">
    <source>
        <dbReference type="Proteomes" id="UP000018888"/>
    </source>
</evidence>
<keyword evidence="3" id="KW-1185">Reference proteome</keyword>
<organism evidence="2 3">
    <name type="scientific">Rhizophagus irregularis (strain DAOM 181602 / DAOM 197198 / MUCL 43194)</name>
    <name type="common">Arbuscular mycorrhizal fungus</name>
    <name type="synonym">Glomus intraradices</name>
    <dbReference type="NCBI Taxonomy" id="747089"/>
    <lineage>
        <taxon>Eukaryota</taxon>
        <taxon>Fungi</taxon>
        <taxon>Fungi incertae sedis</taxon>
        <taxon>Mucoromycota</taxon>
        <taxon>Glomeromycotina</taxon>
        <taxon>Glomeromycetes</taxon>
        <taxon>Glomerales</taxon>
        <taxon>Glomeraceae</taxon>
        <taxon>Rhizophagus</taxon>
    </lineage>
</organism>
<keyword evidence="1" id="KW-1133">Transmembrane helix</keyword>
<feature type="transmembrane region" description="Helical" evidence="1">
    <location>
        <begin position="36"/>
        <end position="57"/>
    </location>
</feature>
<sequence length="60" mass="6967">MLRLIFFTIILTIIFPNIIEYHTAHLLGCKYNPSIPTTILCGIYHVNILCLMHLCFIDCK</sequence>
<evidence type="ECO:0000256" key="1">
    <source>
        <dbReference type="SAM" id="Phobius"/>
    </source>
</evidence>
<accession>A0A2P4QKW0</accession>
<comment type="caution">
    <text evidence="2">The sequence shown here is derived from an EMBL/GenBank/DDBJ whole genome shotgun (WGS) entry which is preliminary data.</text>
</comment>
<keyword evidence="1" id="KW-0812">Transmembrane</keyword>
<evidence type="ECO:0000313" key="2">
    <source>
        <dbReference type="EMBL" id="POG78277.1"/>
    </source>
</evidence>
<protein>
    <submittedName>
        <fullName evidence="2">Uncharacterized protein</fullName>
    </submittedName>
</protein>
<reference evidence="2 3" key="2">
    <citation type="journal article" date="2018" name="New Phytol.">
        <title>High intraspecific genome diversity in the model arbuscular mycorrhizal symbiont Rhizophagus irregularis.</title>
        <authorList>
            <person name="Chen E.C.H."/>
            <person name="Morin E."/>
            <person name="Beaudet D."/>
            <person name="Noel J."/>
            <person name="Yildirir G."/>
            <person name="Ndikumana S."/>
            <person name="Charron P."/>
            <person name="St-Onge C."/>
            <person name="Giorgi J."/>
            <person name="Kruger M."/>
            <person name="Marton T."/>
            <person name="Ropars J."/>
            <person name="Grigoriev I.V."/>
            <person name="Hainaut M."/>
            <person name="Henrissat B."/>
            <person name="Roux C."/>
            <person name="Martin F."/>
            <person name="Corradi N."/>
        </authorList>
    </citation>
    <scope>NUCLEOTIDE SEQUENCE [LARGE SCALE GENOMIC DNA]</scope>
    <source>
        <strain evidence="2 3">DAOM 197198</strain>
    </source>
</reference>
<name>A0A2P4QKW0_RHIID</name>
<dbReference type="AlphaFoldDB" id="A0A2P4QKW0"/>
<reference evidence="2 3" key="1">
    <citation type="journal article" date="2013" name="Proc. Natl. Acad. Sci. U.S.A.">
        <title>Genome of an arbuscular mycorrhizal fungus provides insight into the oldest plant symbiosis.</title>
        <authorList>
            <person name="Tisserant E."/>
            <person name="Malbreil M."/>
            <person name="Kuo A."/>
            <person name="Kohler A."/>
            <person name="Symeonidi A."/>
            <person name="Balestrini R."/>
            <person name="Charron P."/>
            <person name="Duensing N."/>
            <person name="Frei Dit Frey N."/>
            <person name="Gianinazzi-Pearson V."/>
            <person name="Gilbert L.B."/>
            <person name="Handa Y."/>
            <person name="Herr J.R."/>
            <person name="Hijri M."/>
            <person name="Koul R."/>
            <person name="Kawaguchi M."/>
            <person name="Krajinski F."/>
            <person name="Lammers P.J."/>
            <person name="Masclaux F.G."/>
            <person name="Murat C."/>
            <person name="Morin E."/>
            <person name="Ndikumana S."/>
            <person name="Pagni M."/>
            <person name="Petitpierre D."/>
            <person name="Requena N."/>
            <person name="Rosikiewicz P."/>
            <person name="Riley R."/>
            <person name="Saito K."/>
            <person name="San Clemente H."/>
            <person name="Shapiro H."/>
            <person name="van Tuinen D."/>
            <person name="Becard G."/>
            <person name="Bonfante P."/>
            <person name="Paszkowski U."/>
            <person name="Shachar-Hill Y.Y."/>
            <person name="Tuskan G.A."/>
            <person name="Young P.W."/>
            <person name="Sanders I.R."/>
            <person name="Henrissat B."/>
            <person name="Rensing S.A."/>
            <person name="Grigoriev I.V."/>
            <person name="Corradi N."/>
            <person name="Roux C."/>
            <person name="Martin F."/>
        </authorList>
    </citation>
    <scope>NUCLEOTIDE SEQUENCE [LARGE SCALE GENOMIC DNA]</scope>
    <source>
        <strain evidence="2 3">DAOM 197198</strain>
    </source>
</reference>
<dbReference type="Proteomes" id="UP000018888">
    <property type="component" value="Unassembled WGS sequence"/>
</dbReference>
<dbReference type="EMBL" id="AUPC02000034">
    <property type="protein sequence ID" value="POG78277.1"/>
    <property type="molecule type" value="Genomic_DNA"/>
</dbReference>
<keyword evidence="1" id="KW-0472">Membrane</keyword>